<dbReference type="InterPro" id="IPR032466">
    <property type="entry name" value="Metal_Hydrolase"/>
</dbReference>
<keyword evidence="3 5" id="KW-0378">Hydrolase</keyword>
<dbReference type="InterPro" id="IPR001130">
    <property type="entry name" value="TatD-like"/>
</dbReference>
<evidence type="ECO:0000313" key="5">
    <source>
        <dbReference type="EMBL" id="HIW87615.1"/>
    </source>
</evidence>
<dbReference type="InterPro" id="IPR015991">
    <property type="entry name" value="TatD/YcfH-like"/>
</dbReference>
<evidence type="ECO:0000256" key="1">
    <source>
        <dbReference type="ARBA" id="ARBA00009275"/>
    </source>
</evidence>
<dbReference type="InterPro" id="IPR018228">
    <property type="entry name" value="DNase_TatD-rel_CS"/>
</dbReference>
<dbReference type="AlphaFoldDB" id="A0A9D1UIG1"/>
<dbReference type="SUPFAM" id="SSF51556">
    <property type="entry name" value="Metallo-dependent hydrolases"/>
    <property type="match status" value="1"/>
</dbReference>
<proteinExistence type="inferred from homology"/>
<feature type="binding site" evidence="4">
    <location>
        <position position="95"/>
    </location>
    <ligand>
        <name>a divalent metal cation</name>
        <dbReference type="ChEBI" id="CHEBI:60240"/>
        <label>1</label>
    </ligand>
</feature>
<evidence type="ECO:0000256" key="2">
    <source>
        <dbReference type="ARBA" id="ARBA00022723"/>
    </source>
</evidence>
<feature type="binding site" evidence="4">
    <location>
        <position position="7"/>
    </location>
    <ligand>
        <name>a divalent metal cation</name>
        <dbReference type="ChEBI" id="CHEBI:60240"/>
        <label>1</label>
    </ligand>
</feature>
<dbReference type="Gene3D" id="3.20.20.140">
    <property type="entry name" value="Metal-dependent hydrolases"/>
    <property type="match status" value="1"/>
</dbReference>
<reference evidence="5" key="1">
    <citation type="journal article" date="2021" name="PeerJ">
        <title>Extensive microbial diversity within the chicken gut microbiome revealed by metagenomics and culture.</title>
        <authorList>
            <person name="Gilroy R."/>
            <person name="Ravi A."/>
            <person name="Getino M."/>
            <person name="Pursley I."/>
            <person name="Horton D.L."/>
            <person name="Alikhan N.F."/>
            <person name="Baker D."/>
            <person name="Gharbi K."/>
            <person name="Hall N."/>
            <person name="Watson M."/>
            <person name="Adriaenssens E.M."/>
            <person name="Foster-Nyarko E."/>
            <person name="Jarju S."/>
            <person name="Secka A."/>
            <person name="Antonio M."/>
            <person name="Oren A."/>
            <person name="Chaudhuri R.R."/>
            <person name="La Ragione R."/>
            <person name="Hildebrand F."/>
            <person name="Pallen M.J."/>
        </authorList>
    </citation>
    <scope>NUCLEOTIDE SEQUENCE</scope>
    <source>
        <strain evidence="5">Gambia16-930</strain>
    </source>
</reference>
<reference evidence="5" key="2">
    <citation type="submission" date="2021-04" db="EMBL/GenBank/DDBJ databases">
        <authorList>
            <person name="Gilroy R."/>
        </authorList>
    </citation>
    <scope>NUCLEOTIDE SEQUENCE</scope>
    <source>
        <strain evidence="5">Gambia16-930</strain>
    </source>
</reference>
<accession>A0A9D1UIG1</accession>
<sequence length="259" mass="29449">MQFIDTHSHLYESEFEDDLEQVIFNAIHNGVYKIILPNVDFQTVEPMLATVSKYKNCYPMIGLHPTSVNADYLSVLEKIYTFIAEKKHSFCAIGEIGIDLYWDKTFREEQMKAFCEQMNWSLNLDLPVAIHNRKAFDEILLCLKKLNKKTFQGVFHCFGGDLNQAEKLIGMGFKLGIGGVLTFKNASLVEVVKKIDLKHIVLETDSPYLAPVPFRGKRNESAYIANIAQKLAEIKQLPLETIAVETTKNALELFPKING</sequence>
<evidence type="ECO:0000256" key="4">
    <source>
        <dbReference type="PIRSR" id="PIRSR005902-1"/>
    </source>
</evidence>
<dbReference type="EMBL" id="DXGG01000159">
    <property type="protein sequence ID" value="HIW87615.1"/>
    <property type="molecule type" value="Genomic_DNA"/>
</dbReference>
<dbReference type="CDD" id="cd01310">
    <property type="entry name" value="TatD_DNAse"/>
    <property type="match status" value="1"/>
</dbReference>
<dbReference type="PANTHER" id="PTHR46124">
    <property type="entry name" value="D-AMINOACYL-TRNA DEACYLASE"/>
    <property type="match status" value="1"/>
</dbReference>
<evidence type="ECO:0000256" key="3">
    <source>
        <dbReference type="ARBA" id="ARBA00022801"/>
    </source>
</evidence>
<dbReference type="PROSITE" id="PS01090">
    <property type="entry name" value="TATD_2"/>
    <property type="match status" value="1"/>
</dbReference>
<dbReference type="GO" id="GO:0005829">
    <property type="term" value="C:cytosol"/>
    <property type="evidence" value="ECO:0007669"/>
    <property type="project" value="TreeGrafter"/>
</dbReference>
<feature type="binding site" evidence="4">
    <location>
        <position position="156"/>
    </location>
    <ligand>
        <name>a divalent metal cation</name>
        <dbReference type="ChEBI" id="CHEBI:60240"/>
        <label>2</label>
    </ligand>
</feature>
<feature type="binding site" evidence="4">
    <location>
        <position position="205"/>
    </location>
    <ligand>
        <name>a divalent metal cation</name>
        <dbReference type="ChEBI" id="CHEBI:60240"/>
        <label>1</label>
    </ligand>
</feature>
<keyword evidence="2 4" id="KW-0479">Metal-binding</keyword>
<gene>
    <name evidence="5" type="ORF">IAC47_05000</name>
</gene>
<feature type="binding site" evidence="4">
    <location>
        <position position="9"/>
    </location>
    <ligand>
        <name>a divalent metal cation</name>
        <dbReference type="ChEBI" id="CHEBI:60240"/>
        <label>1</label>
    </ligand>
</feature>
<protein>
    <submittedName>
        <fullName evidence="5">TatD family hydrolase</fullName>
    </submittedName>
</protein>
<dbReference type="PANTHER" id="PTHR46124:SF4">
    <property type="entry name" value="HYDROLASE TATD"/>
    <property type="match status" value="1"/>
</dbReference>
<evidence type="ECO:0000313" key="6">
    <source>
        <dbReference type="Proteomes" id="UP000824267"/>
    </source>
</evidence>
<dbReference type="Proteomes" id="UP000824267">
    <property type="component" value="Unassembled WGS sequence"/>
</dbReference>
<comment type="similarity">
    <text evidence="1">Belongs to the metallo-dependent hydrolases superfamily. TatD-type hydrolase family.</text>
</comment>
<dbReference type="PROSITE" id="PS01091">
    <property type="entry name" value="TATD_3"/>
    <property type="match status" value="1"/>
</dbReference>
<dbReference type="GO" id="GO:0046872">
    <property type="term" value="F:metal ion binding"/>
    <property type="evidence" value="ECO:0007669"/>
    <property type="project" value="UniProtKB-KW"/>
</dbReference>
<dbReference type="Pfam" id="PF01026">
    <property type="entry name" value="TatD_DNase"/>
    <property type="match status" value="1"/>
</dbReference>
<organism evidence="5 6">
    <name type="scientific">Candidatus Onthomorpha intestinigallinarum</name>
    <dbReference type="NCBI Taxonomy" id="2840880"/>
    <lineage>
        <taxon>Bacteria</taxon>
        <taxon>Pseudomonadati</taxon>
        <taxon>Bacteroidota</taxon>
        <taxon>Bacteroidia</taxon>
        <taxon>Bacteroidales</taxon>
        <taxon>Candidatus Onthomorpha</taxon>
    </lineage>
</organism>
<dbReference type="GO" id="GO:0016788">
    <property type="term" value="F:hydrolase activity, acting on ester bonds"/>
    <property type="evidence" value="ECO:0007669"/>
    <property type="project" value="InterPro"/>
</dbReference>
<name>A0A9D1UIG1_9BACT</name>
<dbReference type="GO" id="GO:0004536">
    <property type="term" value="F:DNA nuclease activity"/>
    <property type="evidence" value="ECO:0007669"/>
    <property type="project" value="InterPro"/>
</dbReference>
<comment type="caution">
    <text evidence="5">The sequence shown here is derived from an EMBL/GenBank/DDBJ whole genome shotgun (WGS) entry which is preliminary data.</text>
</comment>
<dbReference type="NCBIfam" id="TIGR00010">
    <property type="entry name" value="YchF/TatD family DNA exonuclease"/>
    <property type="match status" value="1"/>
</dbReference>
<feature type="binding site" evidence="4">
    <location>
        <position position="131"/>
    </location>
    <ligand>
        <name>a divalent metal cation</name>
        <dbReference type="ChEBI" id="CHEBI:60240"/>
        <label>2</label>
    </ligand>
</feature>
<dbReference type="FunFam" id="3.20.20.140:FF:000005">
    <property type="entry name" value="TatD family hydrolase"/>
    <property type="match status" value="1"/>
</dbReference>
<dbReference type="PIRSF" id="PIRSF005902">
    <property type="entry name" value="DNase_TatD"/>
    <property type="match status" value="1"/>
</dbReference>